<dbReference type="GO" id="GO:0008237">
    <property type="term" value="F:metallopeptidase activity"/>
    <property type="evidence" value="ECO:0007669"/>
    <property type="project" value="UniProtKB-KW"/>
</dbReference>
<evidence type="ECO:0000256" key="7">
    <source>
        <dbReference type="ARBA" id="ARBA00022723"/>
    </source>
</evidence>
<dbReference type="GO" id="GO:0006508">
    <property type="term" value="P:proteolysis"/>
    <property type="evidence" value="ECO:0007669"/>
    <property type="project" value="UniProtKB-KW"/>
</dbReference>
<gene>
    <name evidence="15" type="ORF">D7024_07625</name>
</gene>
<dbReference type="InterPro" id="IPR008915">
    <property type="entry name" value="Peptidase_M50"/>
</dbReference>
<dbReference type="Proteomes" id="UP000271256">
    <property type="component" value="Unassembled WGS sequence"/>
</dbReference>
<keyword evidence="10 13" id="KW-1133">Transmembrane helix</keyword>
<dbReference type="GO" id="GO:0046872">
    <property type="term" value="F:metal ion binding"/>
    <property type="evidence" value="ECO:0007669"/>
    <property type="project" value="UniProtKB-KW"/>
</dbReference>
<dbReference type="CDD" id="cd06158">
    <property type="entry name" value="S2P-M50_like_1"/>
    <property type="match status" value="1"/>
</dbReference>
<evidence type="ECO:0000256" key="5">
    <source>
        <dbReference type="ARBA" id="ARBA00022670"/>
    </source>
</evidence>
<dbReference type="EMBL" id="RBWE01000001">
    <property type="protein sequence ID" value="RKO66827.1"/>
    <property type="molecule type" value="Genomic_DNA"/>
</dbReference>
<evidence type="ECO:0000256" key="2">
    <source>
        <dbReference type="ARBA" id="ARBA00004651"/>
    </source>
</evidence>
<dbReference type="InterPro" id="IPR052348">
    <property type="entry name" value="Metallopeptidase_M50B"/>
</dbReference>
<evidence type="ECO:0000256" key="11">
    <source>
        <dbReference type="ARBA" id="ARBA00023049"/>
    </source>
</evidence>
<feature type="transmembrane region" description="Helical" evidence="13">
    <location>
        <begin position="161"/>
        <end position="182"/>
    </location>
</feature>
<keyword evidence="4" id="KW-1003">Cell membrane</keyword>
<protein>
    <submittedName>
        <fullName evidence="15">Site-2 protease family protein</fullName>
    </submittedName>
</protein>
<comment type="subcellular location">
    <subcellularLocation>
        <location evidence="2">Cell membrane</location>
        <topology evidence="2">Multi-pass membrane protein</topology>
    </subcellularLocation>
</comment>
<reference evidence="15 16" key="1">
    <citation type="submission" date="2018-10" db="EMBL/GenBank/DDBJ databases">
        <authorList>
            <person name="Grouzdev D.S."/>
            <person name="Krutkina M.S."/>
            <person name="Tourova T.P."/>
            <person name="Nazina T.N."/>
        </authorList>
    </citation>
    <scope>NUCLEOTIDE SEQUENCE [LARGE SCALE GENOMIC DNA]</scope>
    <source>
        <strain evidence="15 16">435</strain>
    </source>
</reference>
<evidence type="ECO:0000256" key="9">
    <source>
        <dbReference type="ARBA" id="ARBA00022833"/>
    </source>
</evidence>
<sequence length="209" mass="22749">MFNLPSLYEMGIMLPAIVLGLTFHELAHGWVADRLGDATARYQGRLTLNPLAHVDVIGLIMLFAVGFGWAKPVPVNPYNFRGDMRQGIMLVSLAGPAANMLLAIAGTVALGLGAWKLPYGQDIVLKIIYINVILAVFNLLPIPPLDGSKILAGLLPGRQQWLYALENYGTIILLLLLFTGIIGKVLRWIIVPLYHALIDLAKAVAFLVS</sequence>
<feature type="transmembrane region" description="Helical" evidence="13">
    <location>
        <begin position="12"/>
        <end position="31"/>
    </location>
</feature>
<name>A0A494X0V8_9FIRM</name>
<organism evidence="15 16">
    <name type="scientific">Desulfofundulus salinus</name>
    <dbReference type="NCBI Taxonomy" id="2419843"/>
    <lineage>
        <taxon>Bacteria</taxon>
        <taxon>Bacillati</taxon>
        <taxon>Bacillota</taxon>
        <taxon>Clostridia</taxon>
        <taxon>Eubacteriales</taxon>
        <taxon>Peptococcaceae</taxon>
        <taxon>Desulfofundulus</taxon>
    </lineage>
</organism>
<dbReference type="AlphaFoldDB" id="A0A494X0V8"/>
<keyword evidence="12 13" id="KW-0472">Membrane</keyword>
<dbReference type="RefSeq" id="WP_121451246.1">
    <property type="nucleotide sequence ID" value="NZ_RBWE01000001.1"/>
</dbReference>
<dbReference type="PANTHER" id="PTHR35864:SF1">
    <property type="entry name" value="ZINC METALLOPROTEASE YWHC-RELATED"/>
    <property type="match status" value="1"/>
</dbReference>
<dbReference type="PANTHER" id="PTHR35864">
    <property type="entry name" value="ZINC METALLOPROTEASE MJ0611-RELATED"/>
    <property type="match status" value="1"/>
</dbReference>
<evidence type="ECO:0000256" key="12">
    <source>
        <dbReference type="ARBA" id="ARBA00023136"/>
    </source>
</evidence>
<evidence type="ECO:0000256" key="8">
    <source>
        <dbReference type="ARBA" id="ARBA00022801"/>
    </source>
</evidence>
<keyword evidence="16" id="KW-1185">Reference proteome</keyword>
<evidence type="ECO:0000256" key="3">
    <source>
        <dbReference type="ARBA" id="ARBA00007931"/>
    </source>
</evidence>
<accession>A0A494X0V8</accession>
<keyword evidence="5 15" id="KW-0645">Protease</keyword>
<keyword evidence="6 13" id="KW-0812">Transmembrane</keyword>
<evidence type="ECO:0000256" key="1">
    <source>
        <dbReference type="ARBA" id="ARBA00001947"/>
    </source>
</evidence>
<dbReference type="InterPro" id="IPR044537">
    <property type="entry name" value="Rip2-like"/>
</dbReference>
<evidence type="ECO:0000259" key="14">
    <source>
        <dbReference type="Pfam" id="PF02163"/>
    </source>
</evidence>
<feature type="transmembrane region" description="Helical" evidence="13">
    <location>
        <begin position="123"/>
        <end position="140"/>
    </location>
</feature>
<evidence type="ECO:0000256" key="6">
    <source>
        <dbReference type="ARBA" id="ARBA00022692"/>
    </source>
</evidence>
<feature type="domain" description="Peptidase M50" evidence="14">
    <location>
        <begin position="124"/>
        <end position="159"/>
    </location>
</feature>
<comment type="cofactor">
    <cofactor evidence="1">
        <name>Zn(2+)</name>
        <dbReference type="ChEBI" id="CHEBI:29105"/>
    </cofactor>
</comment>
<comment type="caution">
    <text evidence="15">The sequence shown here is derived from an EMBL/GenBank/DDBJ whole genome shotgun (WGS) entry which is preliminary data.</text>
</comment>
<proteinExistence type="inferred from homology"/>
<dbReference type="GO" id="GO:0005886">
    <property type="term" value="C:plasma membrane"/>
    <property type="evidence" value="ECO:0007669"/>
    <property type="project" value="UniProtKB-SubCell"/>
</dbReference>
<feature type="transmembrane region" description="Helical" evidence="13">
    <location>
        <begin position="51"/>
        <end position="70"/>
    </location>
</feature>
<feature type="transmembrane region" description="Helical" evidence="13">
    <location>
        <begin position="90"/>
        <end position="117"/>
    </location>
</feature>
<keyword evidence="7" id="KW-0479">Metal-binding</keyword>
<comment type="similarity">
    <text evidence="3">Belongs to the peptidase M50B family.</text>
</comment>
<evidence type="ECO:0000256" key="13">
    <source>
        <dbReference type="SAM" id="Phobius"/>
    </source>
</evidence>
<dbReference type="OrthoDB" id="9800627at2"/>
<evidence type="ECO:0000256" key="4">
    <source>
        <dbReference type="ARBA" id="ARBA00022475"/>
    </source>
</evidence>
<dbReference type="Pfam" id="PF02163">
    <property type="entry name" value="Peptidase_M50"/>
    <property type="match status" value="1"/>
</dbReference>
<keyword evidence="11" id="KW-0482">Metalloprotease</keyword>
<evidence type="ECO:0000313" key="15">
    <source>
        <dbReference type="EMBL" id="RKO66827.1"/>
    </source>
</evidence>
<evidence type="ECO:0000256" key="10">
    <source>
        <dbReference type="ARBA" id="ARBA00022989"/>
    </source>
</evidence>
<keyword evidence="8" id="KW-0378">Hydrolase</keyword>
<keyword evidence="9" id="KW-0862">Zinc</keyword>
<evidence type="ECO:0000313" key="16">
    <source>
        <dbReference type="Proteomes" id="UP000271256"/>
    </source>
</evidence>